<evidence type="ECO:0000256" key="1">
    <source>
        <dbReference type="ARBA" id="ARBA00022485"/>
    </source>
</evidence>
<evidence type="ECO:0000256" key="2">
    <source>
        <dbReference type="ARBA" id="ARBA00022723"/>
    </source>
</evidence>
<keyword evidence="12" id="KW-0413">Isomerase</keyword>
<keyword evidence="16" id="KW-1185">Reference proteome</keyword>
<dbReference type="RefSeq" id="WP_027106614.1">
    <property type="nucleotide sequence ID" value="NZ_AUHP01000014.1"/>
</dbReference>
<keyword evidence="7" id="KW-0067">ATP-binding</keyword>
<evidence type="ECO:0000259" key="14">
    <source>
        <dbReference type="PROSITE" id="PS51193"/>
    </source>
</evidence>
<dbReference type="STRING" id="1122146.IV53_GL000233"/>
<dbReference type="InterPro" id="IPR011604">
    <property type="entry name" value="PDDEXK-like_dom_sf"/>
</dbReference>
<dbReference type="InterPro" id="IPR045028">
    <property type="entry name" value="DinG/Rad3-like"/>
</dbReference>
<dbReference type="InterPro" id="IPR042493">
    <property type="entry name" value="XPD_DNA_FeS"/>
</dbReference>
<dbReference type="InterPro" id="IPR006554">
    <property type="entry name" value="Helicase-like_DEXD_c2"/>
</dbReference>
<evidence type="ECO:0000256" key="13">
    <source>
        <dbReference type="ARBA" id="ARBA00038058"/>
    </source>
</evidence>
<dbReference type="GO" id="GO:0005524">
    <property type="term" value="F:ATP binding"/>
    <property type="evidence" value="ECO:0007669"/>
    <property type="project" value="UniProtKB-KW"/>
</dbReference>
<keyword evidence="4" id="KW-0227">DNA damage</keyword>
<keyword evidence="8" id="KW-0408">Iron</keyword>
<dbReference type="GO" id="GO:0003677">
    <property type="term" value="F:DNA binding"/>
    <property type="evidence" value="ECO:0007669"/>
    <property type="project" value="UniProtKB-KW"/>
</dbReference>
<dbReference type="InterPro" id="IPR006555">
    <property type="entry name" value="ATP-dep_Helicase_C"/>
</dbReference>
<dbReference type="GO" id="GO:0016818">
    <property type="term" value="F:hydrolase activity, acting on acid anhydrides, in phosphorus-containing anhydrides"/>
    <property type="evidence" value="ECO:0007669"/>
    <property type="project" value="InterPro"/>
</dbReference>
<protein>
    <submittedName>
        <fullName evidence="15">Superfamily ii dna and rna helicase</fullName>
    </submittedName>
</protein>
<dbReference type="SMART" id="SM00491">
    <property type="entry name" value="HELICc2"/>
    <property type="match status" value="1"/>
</dbReference>
<evidence type="ECO:0000256" key="12">
    <source>
        <dbReference type="ARBA" id="ARBA00023235"/>
    </source>
</evidence>
<keyword evidence="10" id="KW-0238">DNA-binding</keyword>
<dbReference type="EMBL" id="JQBZ01000002">
    <property type="protein sequence ID" value="KRN90591.1"/>
    <property type="molecule type" value="Genomic_DNA"/>
</dbReference>
<dbReference type="PANTHER" id="PTHR11472:SF34">
    <property type="entry name" value="REGULATOR OF TELOMERE ELONGATION HELICASE 1"/>
    <property type="match status" value="1"/>
</dbReference>
<dbReference type="InterPro" id="IPR014013">
    <property type="entry name" value="Helic_SF1/SF2_ATP-bd_DinG/Rad3"/>
</dbReference>
<evidence type="ECO:0000256" key="8">
    <source>
        <dbReference type="ARBA" id="ARBA00023004"/>
    </source>
</evidence>
<keyword evidence="11" id="KW-0234">DNA repair</keyword>
<reference evidence="15 16" key="1">
    <citation type="journal article" date="2015" name="Genome Announc.">
        <title>Expanding the biotechnology potential of lactobacilli through comparative genomics of 213 strains and associated genera.</title>
        <authorList>
            <person name="Sun Z."/>
            <person name="Harris H.M."/>
            <person name="McCann A."/>
            <person name="Guo C."/>
            <person name="Argimon S."/>
            <person name="Zhang W."/>
            <person name="Yang X."/>
            <person name="Jeffery I.B."/>
            <person name="Cooney J.C."/>
            <person name="Kagawa T.F."/>
            <person name="Liu W."/>
            <person name="Song Y."/>
            <person name="Salvetti E."/>
            <person name="Wrobel A."/>
            <person name="Rasinkangas P."/>
            <person name="Parkhill J."/>
            <person name="Rea M.C."/>
            <person name="O'Sullivan O."/>
            <person name="Ritari J."/>
            <person name="Douillard F.P."/>
            <person name="Paul Ross R."/>
            <person name="Yang R."/>
            <person name="Briner A.E."/>
            <person name="Felis G.E."/>
            <person name="de Vos W.M."/>
            <person name="Barrangou R."/>
            <person name="Klaenhammer T.R."/>
            <person name="Caufield P.W."/>
            <person name="Cui Y."/>
            <person name="Zhang H."/>
            <person name="O'Toole P.W."/>
        </authorList>
    </citation>
    <scope>NUCLEOTIDE SEQUENCE [LARGE SCALE GENOMIC DNA]</scope>
    <source>
        <strain evidence="15 16">DSM 22408</strain>
    </source>
</reference>
<evidence type="ECO:0000256" key="5">
    <source>
        <dbReference type="ARBA" id="ARBA00022801"/>
    </source>
</evidence>
<sequence>MLEKTIGIRELVELLLRSGDLSSSTNSQTSALEGANIHREIQADWPAEIQAEASVKYPIEIAGEQITLQGRVDGWIENEEILEIKTSSPKFQDLPASKLQLYWGQIKVYAYILMTQNNLDELKCSLIYYQTTTEEITTKSEIFNYAEISSFFNELIQKYTDLILFTQTLQQNRNQSLQTLEFPFPQYRKNQRELAAAVYKTIALRKTLFTEAPTGTGKTISSLFPALKAMGESKINRIFYLTAKQSTRHVAEETLELLMQQHIQLHSITLTAKDQITFPEEVGLPDDKNPFFIGYYDRIEGAIFDILENETIITKETITTYARKHNVDPFEFSLDTSLFCDVIICDYNYLFDPLVYLQRFFNFRNLQNCLLIDEAHNLIARSKSMYTKEVSAAAVADLLNKVQTNNLPKALAKRLTQLLNAFDVLKTVLIENQQTQLILDERLKDLELRMQQFITYTSRWLKEVPDSSLKEAVLEVFLACHAFLKIADFFDDTFRISLQLSDQTNDLIVKVFSLNPSRLLQEDLALAGSKVLFSATFSPINYYQKMLGNNPQSLAYQLPSPFDPKNLKLIIPNYLPTTYSQRKNSLPQVVQTLSTMITSHLGNYLVFLPSYTYLEQLSTAFQESYPHVRILKQTPEMTMEERADFLAEFTPDPQEPLLVFAILGGIFSEGIDLKGSRLSGVAIITVGLPVQTAERQELQSYFNDQADPGFQYAYQLPGLNNVLQAAGRVIRTNEDVGVVLLIDTRFTTFNYRQFFPAHWQQLEIVFTPQQLQNSLATFWQKQTTKKRNK</sequence>
<dbReference type="OrthoDB" id="9765586at2"/>
<evidence type="ECO:0000313" key="15">
    <source>
        <dbReference type="EMBL" id="KRN90591.1"/>
    </source>
</evidence>
<dbReference type="SUPFAM" id="SSF52540">
    <property type="entry name" value="P-loop containing nucleoside triphosphate hydrolases"/>
    <property type="match status" value="1"/>
</dbReference>
<evidence type="ECO:0000256" key="3">
    <source>
        <dbReference type="ARBA" id="ARBA00022741"/>
    </source>
</evidence>
<dbReference type="Gene3D" id="3.40.50.300">
    <property type="entry name" value="P-loop containing nucleotide triphosphate hydrolases"/>
    <property type="match status" value="2"/>
</dbReference>
<dbReference type="Gene3D" id="1.10.30.20">
    <property type="entry name" value="Bacterial XPD DNA helicase, FeS cluster domain"/>
    <property type="match status" value="1"/>
</dbReference>
<dbReference type="InterPro" id="IPR027417">
    <property type="entry name" value="P-loop_NTPase"/>
</dbReference>
<dbReference type="InterPro" id="IPR010614">
    <property type="entry name" value="RAD3-like_helicase_DEAD"/>
</dbReference>
<dbReference type="eggNOG" id="COG1199">
    <property type="taxonomic scope" value="Bacteria"/>
</dbReference>
<organism evidence="15 16">
    <name type="scientific">Ligilactobacillus ceti DSM 22408</name>
    <dbReference type="NCBI Taxonomy" id="1122146"/>
    <lineage>
        <taxon>Bacteria</taxon>
        <taxon>Bacillati</taxon>
        <taxon>Bacillota</taxon>
        <taxon>Bacilli</taxon>
        <taxon>Lactobacillales</taxon>
        <taxon>Lactobacillaceae</taxon>
        <taxon>Ligilactobacillus</taxon>
    </lineage>
</organism>
<dbReference type="GO" id="GO:0003678">
    <property type="term" value="F:DNA helicase activity"/>
    <property type="evidence" value="ECO:0007669"/>
    <property type="project" value="InterPro"/>
</dbReference>
<comment type="caution">
    <text evidence="15">The sequence shown here is derived from an EMBL/GenBank/DDBJ whole genome shotgun (WGS) entry which is preliminary data.</text>
</comment>
<keyword evidence="6 15" id="KW-0347">Helicase</keyword>
<accession>A0A0R2KM61</accession>
<evidence type="ECO:0000256" key="4">
    <source>
        <dbReference type="ARBA" id="ARBA00022763"/>
    </source>
</evidence>
<keyword evidence="9" id="KW-0411">Iron-sulfur</keyword>
<feature type="domain" description="Helicase ATP-binding" evidence="14">
    <location>
        <begin position="177"/>
        <end position="453"/>
    </location>
</feature>
<proteinExistence type="inferred from homology"/>
<dbReference type="GO" id="GO:0006281">
    <property type="term" value="P:DNA repair"/>
    <property type="evidence" value="ECO:0007669"/>
    <property type="project" value="UniProtKB-KW"/>
</dbReference>
<dbReference type="SMART" id="SM00488">
    <property type="entry name" value="DEXDc2"/>
    <property type="match status" value="1"/>
</dbReference>
<evidence type="ECO:0000256" key="6">
    <source>
        <dbReference type="ARBA" id="ARBA00022806"/>
    </source>
</evidence>
<comment type="similarity">
    <text evidence="13">Belongs to the helicase family. DinG subfamily.</text>
</comment>
<keyword evidence="2" id="KW-0479">Metal-binding</keyword>
<dbReference type="PROSITE" id="PS51193">
    <property type="entry name" value="HELICASE_ATP_BIND_2"/>
    <property type="match status" value="1"/>
</dbReference>
<dbReference type="GO" id="GO:0051539">
    <property type="term" value="F:4 iron, 4 sulfur cluster binding"/>
    <property type="evidence" value="ECO:0007669"/>
    <property type="project" value="UniProtKB-KW"/>
</dbReference>
<dbReference type="Pfam" id="PF06733">
    <property type="entry name" value="DEAD_2"/>
    <property type="match status" value="1"/>
</dbReference>
<dbReference type="PATRIC" id="fig|1122146.4.peg.235"/>
<dbReference type="Gene3D" id="3.90.320.10">
    <property type="match status" value="1"/>
</dbReference>
<dbReference type="Pfam" id="PF13307">
    <property type="entry name" value="Helicase_C_2"/>
    <property type="match status" value="1"/>
</dbReference>
<dbReference type="Gene3D" id="1.10.275.40">
    <property type="match status" value="1"/>
</dbReference>
<name>A0A0R2KM61_9LACO</name>
<evidence type="ECO:0000256" key="9">
    <source>
        <dbReference type="ARBA" id="ARBA00023014"/>
    </source>
</evidence>
<evidence type="ECO:0000313" key="16">
    <source>
        <dbReference type="Proteomes" id="UP000051500"/>
    </source>
</evidence>
<gene>
    <name evidence="15" type="ORF">IV53_GL000233</name>
</gene>
<evidence type="ECO:0000256" key="7">
    <source>
        <dbReference type="ARBA" id="ARBA00022840"/>
    </source>
</evidence>
<dbReference type="AlphaFoldDB" id="A0A0R2KM61"/>
<dbReference type="GO" id="GO:0046872">
    <property type="term" value="F:metal ion binding"/>
    <property type="evidence" value="ECO:0007669"/>
    <property type="project" value="UniProtKB-KW"/>
</dbReference>
<keyword evidence="1" id="KW-0004">4Fe-4S</keyword>
<evidence type="ECO:0000256" key="11">
    <source>
        <dbReference type="ARBA" id="ARBA00023204"/>
    </source>
</evidence>
<dbReference type="PANTHER" id="PTHR11472">
    <property type="entry name" value="DNA REPAIR DEAD HELICASE RAD3/XP-D SUBFAMILY MEMBER"/>
    <property type="match status" value="1"/>
</dbReference>
<keyword evidence="5" id="KW-0378">Hydrolase</keyword>
<evidence type="ECO:0000256" key="10">
    <source>
        <dbReference type="ARBA" id="ARBA00023125"/>
    </source>
</evidence>
<dbReference type="Proteomes" id="UP000051500">
    <property type="component" value="Unassembled WGS sequence"/>
</dbReference>
<keyword evidence="3" id="KW-0547">Nucleotide-binding</keyword>